<evidence type="ECO:0000313" key="4">
    <source>
        <dbReference type="EMBL" id="GDY79475.1"/>
    </source>
</evidence>
<dbReference type="EMBL" id="BJHY01000002">
    <property type="protein sequence ID" value="GDY79475.1"/>
    <property type="molecule type" value="Genomic_DNA"/>
</dbReference>
<dbReference type="PANTHER" id="PTHR11487">
    <property type="entry name" value="THIOESTERASE"/>
    <property type="match status" value="1"/>
</dbReference>
<dbReference type="SUPFAM" id="SSF53474">
    <property type="entry name" value="alpha/beta-Hydrolases"/>
    <property type="match status" value="1"/>
</dbReference>
<accession>A0A4D4MB73</accession>
<dbReference type="STRING" id="33903.AQJ43_28910"/>
<dbReference type="InterPro" id="IPR001031">
    <property type="entry name" value="Thioesterase"/>
</dbReference>
<reference evidence="3 6" key="2">
    <citation type="submission" date="2019-04" db="EMBL/GenBank/DDBJ databases">
        <title>Draft genome sequences of Streptomyces avermitilis NBRC 14893.</title>
        <authorList>
            <person name="Komaki H."/>
            <person name="Tamura T."/>
            <person name="Hosoyama A."/>
        </authorList>
    </citation>
    <scope>NUCLEOTIDE SEQUENCE [LARGE SCALE GENOMIC DNA]</scope>
    <source>
        <strain evidence="3 6">NBRC 14893</strain>
    </source>
</reference>
<dbReference type="InterPro" id="IPR029058">
    <property type="entry name" value="AB_hydrolase_fold"/>
</dbReference>
<dbReference type="AlphaFoldDB" id="A0A4D4MB73"/>
<dbReference type="PANTHER" id="PTHR11487:SF0">
    <property type="entry name" value="S-ACYL FATTY ACID SYNTHASE THIOESTERASE, MEDIUM CHAIN"/>
    <property type="match status" value="1"/>
</dbReference>
<evidence type="ECO:0000313" key="6">
    <source>
        <dbReference type="Proteomes" id="UP000302139"/>
    </source>
</evidence>
<dbReference type="Pfam" id="PF00975">
    <property type="entry name" value="Thioesterase"/>
    <property type="match status" value="1"/>
</dbReference>
<evidence type="ECO:0000256" key="1">
    <source>
        <dbReference type="ARBA" id="ARBA00007169"/>
    </source>
</evidence>
<dbReference type="GO" id="GO:0008610">
    <property type="term" value="P:lipid biosynthetic process"/>
    <property type="evidence" value="ECO:0007669"/>
    <property type="project" value="TreeGrafter"/>
</dbReference>
<proteinExistence type="inferred from homology"/>
<dbReference type="Proteomes" id="UP000299211">
    <property type="component" value="Unassembled WGS sequence"/>
</dbReference>
<protein>
    <submittedName>
        <fullName evidence="3">Thioesterase</fullName>
    </submittedName>
</protein>
<dbReference type="GeneID" id="41537957"/>
<dbReference type="Gene3D" id="3.40.50.1820">
    <property type="entry name" value="alpha/beta hydrolase"/>
    <property type="match status" value="1"/>
</dbReference>
<evidence type="ECO:0000313" key="5">
    <source>
        <dbReference type="Proteomes" id="UP000299211"/>
    </source>
</evidence>
<dbReference type="InterPro" id="IPR012223">
    <property type="entry name" value="TEII"/>
</dbReference>
<evidence type="ECO:0000313" key="3">
    <source>
        <dbReference type="EMBL" id="GDY69221.1"/>
    </source>
</evidence>
<dbReference type="RefSeq" id="WP_048894532.1">
    <property type="nucleotide sequence ID" value="NZ_BAABTN010000011.1"/>
</dbReference>
<dbReference type="EMBL" id="BJHX01000002">
    <property type="protein sequence ID" value="GDY69221.1"/>
    <property type="molecule type" value="Genomic_DNA"/>
</dbReference>
<reference evidence="4 5" key="1">
    <citation type="submission" date="2019-04" db="EMBL/GenBank/DDBJ databases">
        <title>Draft genome sequences of Streptomyces avermitilis ATCC 31267.</title>
        <authorList>
            <person name="Komaki H."/>
            <person name="Tamura T."/>
            <person name="Hosoyama A."/>
        </authorList>
    </citation>
    <scope>NUCLEOTIDE SEQUENCE [LARGE SCALE GENOMIC DNA]</scope>
    <source>
        <strain evidence="4 5">ATCC 31267</strain>
    </source>
</reference>
<gene>
    <name evidence="3" type="primary">pltG</name>
    <name evidence="3" type="ORF">SAV14893_086140</name>
    <name evidence="4" type="ORF">SAV31267_089600</name>
</gene>
<name>A0A4D4MB73_STRAX</name>
<dbReference type="Proteomes" id="UP000302139">
    <property type="component" value="Unassembled WGS sequence"/>
</dbReference>
<evidence type="ECO:0000259" key="2">
    <source>
        <dbReference type="Pfam" id="PF00975"/>
    </source>
</evidence>
<feature type="domain" description="Thioesterase" evidence="2">
    <location>
        <begin position="8"/>
        <end position="222"/>
    </location>
</feature>
<comment type="caution">
    <text evidence="3">The sequence shown here is derived from an EMBL/GenBank/DDBJ whole genome shotgun (WGS) entry which is preliminary data.</text>
</comment>
<sequence length="242" mass="25470">MTESWFALYPPVGGGRGAYSRMVAELREHGHCHLPALAGRDSRFAETAAARFTDLADDLWNQLEAELGLGRSPDRLVLFGFSMGALIATEMAARLQQRGTGAGGLVVAGCPPPHLLAGRAVHTLPDEELTAALAAQGTVPSMVLDDPELLSVMVPVWRADCAAVASHPRRPVVLDCPVHALGGTEDPLAREADVTVWPRLGGAGSSVRLLPGDHAAVLDRQDLMAAAVLAAADRPSEVGARW</sequence>
<organism evidence="3 6">
    <name type="scientific">Streptomyces avermitilis</name>
    <dbReference type="NCBI Taxonomy" id="33903"/>
    <lineage>
        <taxon>Bacteria</taxon>
        <taxon>Bacillati</taxon>
        <taxon>Actinomycetota</taxon>
        <taxon>Actinomycetes</taxon>
        <taxon>Kitasatosporales</taxon>
        <taxon>Streptomycetaceae</taxon>
        <taxon>Streptomyces</taxon>
    </lineage>
</organism>
<comment type="similarity">
    <text evidence="1">Belongs to the thioesterase family.</text>
</comment>